<evidence type="ECO:0000313" key="1">
    <source>
        <dbReference type="EMBL" id="KAB2008032.1"/>
    </source>
</evidence>
<gene>
    <name evidence="1" type="ORF">ES319_D10G070800v1</name>
</gene>
<dbReference type="EMBL" id="CM018224">
    <property type="protein sequence ID" value="KAB2008032.1"/>
    <property type="molecule type" value="Genomic_DNA"/>
</dbReference>
<name>A0A5J5PNJ3_GOSBA</name>
<sequence>MDGFRQGTSRKQLEFFPIPSCMLSHLGCN</sequence>
<reference evidence="2" key="1">
    <citation type="journal article" date="2020" name="Nat. Genet.">
        <title>Genomic diversifications of five Gossypium allopolyploid species and their impact on cotton improvement.</title>
        <authorList>
            <person name="Chen Z.J."/>
            <person name="Sreedasyam A."/>
            <person name="Ando A."/>
            <person name="Song Q."/>
            <person name="De Santiago L.M."/>
            <person name="Hulse-Kemp A.M."/>
            <person name="Ding M."/>
            <person name="Ye W."/>
            <person name="Kirkbride R.C."/>
            <person name="Jenkins J."/>
            <person name="Plott C."/>
            <person name="Lovell J."/>
            <person name="Lin Y.M."/>
            <person name="Vaughn R."/>
            <person name="Liu B."/>
            <person name="Simpson S."/>
            <person name="Scheffler B.E."/>
            <person name="Wen L."/>
            <person name="Saski C.A."/>
            <person name="Grover C.E."/>
            <person name="Hu G."/>
            <person name="Conover J.L."/>
            <person name="Carlson J.W."/>
            <person name="Shu S."/>
            <person name="Boston L.B."/>
            <person name="Williams M."/>
            <person name="Peterson D.G."/>
            <person name="McGee K."/>
            <person name="Jones D.C."/>
            <person name="Wendel J.F."/>
            <person name="Stelly D.M."/>
            <person name="Grimwood J."/>
            <person name="Schmutz J."/>
        </authorList>
    </citation>
    <scope>NUCLEOTIDE SEQUENCE [LARGE SCALE GENOMIC DNA]</scope>
    <source>
        <strain evidence="2">cv. 3-79</strain>
    </source>
</reference>
<evidence type="ECO:0000313" key="2">
    <source>
        <dbReference type="Proteomes" id="UP000327439"/>
    </source>
</evidence>
<keyword evidence="2" id="KW-1185">Reference proteome</keyword>
<protein>
    <submittedName>
        <fullName evidence="1">Uncharacterized protein</fullName>
    </submittedName>
</protein>
<organism evidence="1 2">
    <name type="scientific">Gossypium barbadense</name>
    <name type="common">Sea Island cotton</name>
    <name type="synonym">Hibiscus barbadensis</name>
    <dbReference type="NCBI Taxonomy" id="3634"/>
    <lineage>
        <taxon>Eukaryota</taxon>
        <taxon>Viridiplantae</taxon>
        <taxon>Streptophyta</taxon>
        <taxon>Embryophyta</taxon>
        <taxon>Tracheophyta</taxon>
        <taxon>Spermatophyta</taxon>
        <taxon>Magnoliopsida</taxon>
        <taxon>eudicotyledons</taxon>
        <taxon>Gunneridae</taxon>
        <taxon>Pentapetalae</taxon>
        <taxon>rosids</taxon>
        <taxon>malvids</taxon>
        <taxon>Malvales</taxon>
        <taxon>Malvaceae</taxon>
        <taxon>Malvoideae</taxon>
        <taxon>Gossypium</taxon>
    </lineage>
</organism>
<dbReference type="Proteomes" id="UP000327439">
    <property type="component" value="Chromosome D10"/>
</dbReference>
<proteinExistence type="predicted"/>
<dbReference type="AlphaFoldDB" id="A0A5J5PNJ3"/>
<accession>A0A5J5PNJ3</accession>